<dbReference type="SUPFAM" id="SSF51556">
    <property type="entry name" value="Metallo-dependent hydrolases"/>
    <property type="match status" value="1"/>
</dbReference>
<dbReference type="OMA" id="RWWFDHA"/>
<dbReference type="InterPro" id="IPR011059">
    <property type="entry name" value="Metal-dep_hydrolase_composite"/>
</dbReference>
<dbReference type="InterPro" id="IPR013108">
    <property type="entry name" value="Amidohydro_3"/>
</dbReference>
<dbReference type="STRING" id="441959.B8M1T1"/>
<dbReference type="eggNOG" id="ENOG502QSHE">
    <property type="taxonomic scope" value="Eukaryota"/>
</dbReference>
<sequence length="558" mass="61331">MGENSGSATIKADILIRAGSIYTLEPRITPKKSLAIKGRFIWALSDDRHGLDNCIGPDTHVLNYPNGTVLPSFDDTHTHLIFAGLSAFDVPVHDASTIDELLYAIRERTQITPAGKWVVTAANFQEHNLREQRLPTLRELDLVSRDHPIVVRRGGHNLVANSYAMNLAGVTPDTKAPGGGHIGLDEEGGLNGLLQDTAVVLMDRIRPSASMEERVEGIRQASASYAATGTGCVRDCAVSLKDLEVLRTTHDAGKLHVRIRALISAIGLTTVSAVDQLLTDMEAYRSLQTDPWLQIWGVKFMLDGGIESAALETPYIAAPPHCCAPAEYIRLTFWDPKELTDAMDAVVCRGWRVGCHAFGDRTVGILLDVYEEILRRHPYLPISTLVLEHGGLVSPEQQKRAIRLKIPVTIQHPLLHDTAGILSHYWGSERVEKLFPARSWLDQGALLAGGSDYPVGSFDAMRSIWGMSSRETVAGTLGVAQAITPAESVSLHTTFAADLLRESDRRGRLLPGYFADLAVWPEDPLRVQDFSKLRDMLPLCTIVGGKSAEDDWRREVFH</sequence>
<organism evidence="2 3">
    <name type="scientific">Talaromyces stipitatus (strain ATCC 10500 / CBS 375.48 / QM 6759 / NRRL 1006)</name>
    <name type="common">Penicillium stipitatum</name>
    <dbReference type="NCBI Taxonomy" id="441959"/>
    <lineage>
        <taxon>Eukaryota</taxon>
        <taxon>Fungi</taxon>
        <taxon>Dikarya</taxon>
        <taxon>Ascomycota</taxon>
        <taxon>Pezizomycotina</taxon>
        <taxon>Eurotiomycetes</taxon>
        <taxon>Eurotiomycetidae</taxon>
        <taxon>Eurotiales</taxon>
        <taxon>Trichocomaceae</taxon>
        <taxon>Talaromyces</taxon>
        <taxon>Talaromyces sect. Talaromyces</taxon>
    </lineage>
</organism>
<proteinExistence type="predicted"/>
<accession>B8M1T1</accession>
<dbReference type="SUPFAM" id="SSF51338">
    <property type="entry name" value="Composite domain of metallo-dependent hydrolases"/>
    <property type="match status" value="1"/>
</dbReference>
<dbReference type="OrthoDB" id="194468at2759"/>
<dbReference type="GeneID" id="8106146"/>
<dbReference type="VEuPathDB" id="FungiDB:TSTA_085400"/>
<reference evidence="3" key="1">
    <citation type="journal article" date="2015" name="Genome Announc.">
        <title>Genome sequence of the AIDS-associated pathogen Penicillium marneffei (ATCC18224) and its near taxonomic relative Talaromyces stipitatus (ATCC10500).</title>
        <authorList>
            <person name="Nierman W.C."/>
            <person name="Fedorova-Abrams N.D."/>
            <person name="Andrianopoulos A."/>
        </authorList>
    </citation>
    <scope>NUCLEOTIDE SEQUENCE [LARGE SCALE GENOMIC DNA]</scope>
    <source>
        <strain evidence="3">ATCC 10500 / CBS 375.48 / QM 6759 / NRRL 1006</strain>
    </source>
</reference>
<protein>
    <submittedName>
        <fullName evidence="2">Exoenzymes regulatory protein aepA, putative</fullName>
    </submittedName>
</protein>
<dbReference type="GO" id="GO:0016810">
    <property type="term" value="F:hydrolase activity, acting on carbon-nitrogen (but not peptide) bonds"/>
    <property type="evidence" value="ECO:0007669"/>
    <property type="project" value="InterPro"/>
</dbReference>
<dbReference type="InParanoid" id="B8M1T1"/>
<dbReference type="AlphaFoldDB" id="B8M1T1"/>
<dbReference type="PANTHER" id="PTHR22642:SF2">
    <property type="entry name" value="PROTEIN LONG AFTER FAR-RED 3"/>
    <property type="match status" value="1"/>
</dbReference>
<dbReference type="CDD" id="cd01300">
    <property type="entry name" value="YtcJ_like"/>
    <property type="match status" value="1"/>
</dbReference>
<dbReference type="HOGENOM" id="CLU_009942_3_1_1"/>
<dbReference type="PANTHER" id="PTHR22642">
    <property type="entry name" value="IMIDAZOLONEPROPIONASE"/>
    <property type="match status" value="1"/>
</dbReference>
<dbReference type="RefSeq" id="XP_002478272.1">
    <property type="nucleotide sequence ID" value="XM_002478227.1"/>
</dbReference>
<evidence type="ECO:0000313" key="2">
    <source>
        <dbReference type="EMBL" id="EED21309.1"/>
    </source>
</evidence>
<dbReference type="Gene3D" id="3.10.310.70">
    <property type="match status" value="1"/>
</dbReference>
<evidence type="ECO:0000259" key="1">
    <source>
        <dbReference type="Pfam" id="PF07969"/>
    </source>
</evidence>
<dbReference type="InterPro" id="IPR033932">
    <property type="entry name" value="YtcJ-like"/>
</dbReference>
<dbReference type="InterPro" id="IPR032466">
    <property type="entry name" value="Metal_Hydrolase"/>
</dbReference>
<dbReference type="Gene3D" id="2.30.40.10">
    <property type="entry name" value="Urease, subunit C, domain 1"/>
    <property type="match status" value="1"/>
</dbReference>
<keyword evidence="3" id="KW-1185">Reference proteome</keyword>
<dbReference type="Proteomes" id="UP000001745">
    <property type="component" value="Unassembled WGS sequence"/>
</dbReference>
<name>B8M1T1_TALSN</name>
<dbReference type="Gene3D" id="3.20.20.140">
    <property type="entry name" value="Metal-dependent hydrolases"/>
    <property type="match status" value="1"/>
</dbReference>
<feature type="domain" description="Amidohydrolase 3" evidence="1">
    <location>
        <begin position="66"/>
        <end position="546"/>
    </location>
</feature>
<gene>
    <name evidence="2" type="ORF">TSTA_085400</name>
</gene>
<evidence type="ECO:0000313" key="3">
    <source>
        <dbReference type="Proteomes" id="UP000001745"/>
    </source>
</evidence>
<dbReference type="EMBL" id="EQ962653">
    <property type="protein sequence ID" value="EED21309.1"/>
    <property type="molecule type" value="Genomic_DNA"/>
</dbReference>
<dbReference type="PhylomeDB" id="B8M1T1"/>
<dbReference type="Pfam" id="PF07969">
    <property type="entry name" value="Amidohydro_3"/>
    <property type="match status" value="1"/>
</dbReference>